<feature type="signal peptide" evidence="3">
    <location>
        <begin position="1"/>
        <end position="20"/>
    </location>
</feature>
<evidence type="ECO:0000256" key="3">
    <source>
        <dbReference type="SAM" id="SignalP"/>
    </source>
</evidence>
<accession>A0ABR1RQF8</accession>
<feature type="compositionally biased region" description="Low complexity" evidence="1">
    <location>
        <begin position="713"/>
        <end position="731"/>
    </location>
</feature>
<keyword evidence="2" id="KW-0812">Transmembrane</keyword>
<keyword evidence="5" id="KW-1185">Reference proteome</keyword>
<gene>
    <name evidence="4" type="ORF">PG991_008261</name>
</gene>
<feature type="region of interest" description="Disordered" evidence="1">
    <location>
        <begin position="369"/>
        <end position="405"/>
    </location>
</feature>
<feature type="transmembrane region" description="Helical" evidence="2">
    <location>
        <begin position="786"/>
        <end position="807"/>
    </location>
</feature>
<proteinExistence type="predicted"/>
<evidence type="ECO:0000256" key="1">
    <source>
        <dbReference type="SAM" id="MobiDB-lite"/>
    </source>
</evidence>
<feature type="chain" id="PRO_5047324882" evidence="3">
    <location>
        <begin position="21"/>
        <end position="808"/>
    </location>
</feature>
<evidence type="ECO:0000256" key="2">
    <source>
        <dbReference type="SAM" id="Phobius"/>
    </source>
</evidence>
<organism evidence="4 5">
    <name type="scientific">Apiospora marii</name>
    <dbReference type="NCBI Taxonomy" id="335849"/>
    <lineage>
        <taxon>Eukaryota</taxon>
        <taxon>Fungi</taxon>
        <taxon>Dikarya</taxon>
        <taxon>Ascomycota</taxon>
        <taxon>Pezizomycotina</taxon>
        <taxon>Sordariomycetes</taxon>
        <taxon>Xylariomycetidae</taxon>
        <taxon>Amphisphaeriales</taxon>
        <taxon>Apiosporaceae</taxon>
        <taxon>Apiospora</taxon>
    </lineage>
</organism>
<keyword evidence="2" id="KW-1133">Transmembrane helix</keyword>
<name>A0ABR1RQF8_9PEZI</name>
<keyword evidence="2" id="KW-0472">Membrane</keyword>
<sequence length="808" mass="81594">MLLLQRPLVAALVAAAGCLASPTPPLEVSVLRSDQTDALVQKGVDLAHTSQLERRLKADFSMARSWNHEVLFNGDFAWAQDDAGSSETVGLAITCIDCETKGSITANLWEDLLHPSLRLQFNQFEAYILLGLNASASTTVSVNLFASNSPIGLHYPGLSVGVVFFVDLVFSLNAHIDMSGGFYVKLADEAFLQASIFKGDVSDYFFDGASSKSLPITVATGSGATFKADLRLRVQVGAEAAIDTFGIGAGAAMGIYANLVEFVAEIETTPTCALETREWFDLNAGAYARLDVVVDYKTLGLVPTVSTTLLSAPTLTQCWIPGQSSGLAGPGLTLTPPTLSMTAPPGLSMPASAVPMVSSSALLANQSSSGRLTASGSSRTVSFSSSASIPTSTVSPAAKSSPTSTVSLTVASSSSSTASIAAEYAISSVKESSTLPSAVPSLAPPLSLNGTGRYPMVQSSQVSVSGSQAASSSSSPSSSASGISASLSLPSSSLSASSLPSAASVTAKYPGFLTTMSPPLSTGVPSVVVSPLSVNSTGRYPLLNASSLTNETELVTTTLYSTSAYTITMCAAGVPNCPAAYQKEVVVTKTIDSYTTICPVGAQVTWPAAAEVGGEAAPSSAAAGPVTSHRVVTQAVAMTAVPSPKPETFVPPPVPAPTAAAVVAAAAVGASGASEFASAPPRPAAAAAYAAFMADYGVDNDNAGARNASLATPSSPSSSSSSPSSSSSSSSGSDHLGYPVAAAESAAQPDESAASLAQTFDHKTIIQDNQTSPVGQHDVPVTAGAIASYAGNIGLVLGSVMVTVLLLG</sequence>
<evidence type="ECO:0000313" key="5">
    <source>
        <dbReference type="Proteomes" id="UP001396898"/>
    </source>
</evidence>
<reference evidence="4 5" key="1">
    <citation type="submission" date="2023-01" db="EMBL/GenBank/DDBJ databases">
        <title>Analysis of 21 Apiospora genomes using comparative genomics revels a genus with tremendous synthesis potential of carbohydrate active enzymes and secondary metabolites.</title>
        <authorList>
            <person name="Sorensen T."/>
        </authorList>
    </citation>
    <scope>NUCLEOTIDE SEQUENCE [LARGE SCALE GENOMIC DNA]</scope>
    <source>
        <strain evidence="4 5">CBS 20057</strain>
    </source>
</reference>
<evidence type="ECO:0000313" key="4">
    <source>
        <dbReference type="EMBL" id="KAK8017185.1"/>
    </source>
</evidence>
<keyword evidence="3" id="KW-0732">Signal</keyword>
<dbReference type="Proteomes" id="UP001396898">
    <property type="component" value="Unassembled WGS sequence"/>
</dbReference>
<protein>
    <submittedName>
        <fullName evidence="4">Uncharacterized protein</fullName>
    </submittedName>
</protein>
<dbReference type="PROSITE" id="PS51257">
    <property type="entry name" value="PROKAR_LIPOPROTEIN"/>
    <property type="match status" value="1"/>
</dbReference>
<feature type="region of interest" description="Disordered" evidence="1">
    <location>
        <begin position="705"/>
        <end position="737"/>
    </location>
</feature>
<comment type="caution">
    <text evidence="4">The sequence shown here is derived from an EMBL/GenBank/DDBJ whole genome shotgun (WGS) entry which is preliminary data.</text>
</comment>
<dbReference type="EMBL" id="JAQQWI010000011">
    <property type="protein sequence ID" value="KAK8017185.1"/>
    <property type="molecule type" value="Genomic_DNA"/>
</dbReference>